<name>A0A8J5XJH7_DIALT</name>
<comment type="subcellular location">
    <subcellularLocation>
        <location evidence="1">Mitochondrion</location>
    </subcellularLocation>
</comment>
<gene>
    <name evidence="8" type="ORF">KFE25_005378</name>
</gene>
<evidence type="ECO:0000256" key="3">
    <source>
        <dbReference type="ARBA" id="ARBA00022980"/>
    </source>
</evidence>
<sequence>MPAAMRLLEGALREGGGRAHLARGLAKKAGKTDAKVAAAPKLTVPQAGANSATVVGISFIKGGEDPPILPHGEYPAWLWTLANEQALYPEVRKRFESGVKMSKEEMKKFLTMRRRAEIKERNAELAK</sequence>
<evidence type="ECO:0000256" key="5">
    <source>
        <dbReference type="ARBA" id="ARBA00023274"/>
    </source>
</evidence>
<comment type="similarity">
    <text evidence="6">Belongs to the mitochondrion-specific ribosomal protein mL54 family.</text>
</comment>
<dbReference type="OrthoDB" id="10252718at2759"/>
<accession>A0A8J5XJH7</accession>
<proteinExistence type="inferred from homology"/>
<dbReference type="PANTHER" id="PTHR28595">
    <property type="entry name" value="39S RIBOSOMAL PROTEIN L54, MITOCHONDRIAL"/>
    <property type="match status" value="1"/>
</dbReference>
<dbReference type="OMA" id="NTMSFPE"/>
<dbReference type="Pfam" id="PF08561">
    <property type="entry name" value="Ribosomal_L37"/>
    <property type="match status" value="1"/>
</dbReference>
<evidence type="ECO:0000256" key="7">
    <source>
        <dbReference type="ARBA" id="ARBA00035179"/>
    </source>
</evidence>
<protein>
    <recommendedName>
        <fullName evidence="7">Large ribosomal subunit protein mL54</fullName>
    </recommendedName>
</protein>
<keyword evidence="5" id="KW-0687">Ribonucleoprotein</keyword>
<keyword evidence="3" id="KW-0689">Ribosomal protein</keyword>
<dbReference type="AlphaFoldDB" id="A0A8J5XJH7"/>
<evidence type="ECO:0000313" key="9">
    <source>
        <dbReference type="Proteomes" id="UP000751190"/>
    </source>
</evidence>
<dbReference type="Proteomes" id="UP000751190">
    <property type="component" value="Unassembled WGS sequence"/>
</dbReference>
<dbReference type="GO" id="GO:0005762">
    <property type="term" value="C:mitochondrial large ribosomal subunit"/>
    <property type="evidence" value="ECO:0007669"/>
    <property type="project" value="TreeGrafter"/>
</dbReference>
<evidence type="ECO:0000256" key="1">
    <source>
        <dbReference type="ARBA" id="ARBA00004173"/>
    </source>
</evidence>
<dbReference type="InterPro" id="IPR013870">
    <property type="entry name" value="Ribosomal_mL54"/>
</dbReference>
<evidence type="ECO:0000256" key="2">
    <source>
        <dbReference type="ARBA" id="ARBA00022946"/>
    </source>
</evidence>
<keyword evidence="2" id="KW-0809">Transit peptide</keyword>
<keyword evidence="4" id="KW-0496">Mitochondrion</keyword>
<dbReference type="GO" id="GO:0003735">
    <property type="term" value="F:structural constituent of ribosome"/>
    <property type="evidence" value="ECO:0007669"/>
    <property type="project" value="TreeGrafter"/>
</dbReference>
<comment type="caution">
    <text evidence="8">The sequence shown here is derived from an EMBL/GenBank/DDBJ whole genome shotgun (WGS) entry which is preliminary data.</text>
</comment>
<evidence type="ECO:0000256" key="4">
    <source>
        <dbReference type="ARBA" id="ARBA00023128"/>
    </source>
</evidence>
<reference evidence="8" key="1">
    <citation type="submission" date="2021-05" db="EMBL/GenBank/DDBJ databases">
        <title>The genome of the haptophyte Pavlova lutheri (Diacronema luteri, Pavlovales) - a model for lipid biosynthesis in eukaryotic algae.</title>
        <authorList>
            <person name="Hulatt C.J."/>
            <person name="Posewitz M.C."/>
        </authorList>
    </citation>
    <scope>NUCLEOTIDE SEQUENCE</scope>
    <source>
        <strain evidence="8">NIVA-4/92</strain>
    </source>
</reference>
<dbReference type="PANTHER" id="PTHR28595:SF1">
    <property type="entry name" value="LARGE RIBOSOMAL SUBUNIT PROTEIN ML54"/>
    <property type="match status" value="1"/>
</dbReference>
<evidence type="ECO:0000313" key="8">
    <source>
        <dbReference type="EMBL" id="KAG8465808.1"/>
    </source>
</evidence>
<dbReference type="EMBL" id="JAGTXO010000009">
    <property type="protein sequence ID" value="KAG8465808.1"/>
    <property type="molecule type" value="Genomic_DNA"/>
</dbReference>
<evidence type="ECO:0000256" key="6">
    <source>
        <dbReference type="ARBA" id="ARBA00033752"/>
    </source>
</evidence>
<keyword evidence="9" id="KW-1185">Reference proteome</keyword>
<organism evidence="8 9">
    <name type="scientific">Diacronema lutheri</name>
    <name type="common">Unicellular marine alga</name>
    <name type="synonym">Monochrysis lutheri</name>
    <dbReference type="NCBI Taxonomy" id="2081491"/>
    <lineage>
        <taxon>Eukaryota</taxon>
        <taxon>Haptista</taxon>
        <taxon>Haptophyta</taxon>
        <taxon>Pavlovophyceae</taxon>
        <taxon>Pavlovales</taxon>
        <taxon>Pavlovaceae</taxon>
        <taxon>Diacronema</taxon>
    </lineage>
</organism>